<feature type="region of interest" description="Disordered" evidence="1">
    <location>
        <begin position="134"/>
        <end position="156"/>
    </location>
</feature>
<name>A0A0G4F658_9ALVE</name>
<sequence length="435" mass="49209">MRSSGRTVKQFLVQIRTCIESQDDASLCSLLDPFKREPNAISQLDEISPEKGSREALQIGGTYADFLKEYVQFLVEWQGYVKQGRRLMPERATRAAGSALEKWHAMTMTENDKWPVKVFVTLVHVLKKTGLQAISSKQTQEEDGGEEGDDSGGQGMSVERAESMITPLRKCMAQAARPGDRNYTHATTVVVLANILDLFSTLGAYGQSGMFLKQRENMYIDRMNLPKGAEISFLFNRGRNDMMMEYFSDANKNLTEAFKQCRKDAVGMKRRILECLVIVRLRLDCSPPEGLLEEYGLRHLIPLATAVRLGNVTLWQMTMRDPAVVSLMRPEILLPAEMTITNVYKRLFFLAHRRWEKWATSGKVDPAADIKPNFIPLSYLHSAVKWQQPIEAVDPDEILSIVCALIDANFMKGYVAVEAGIVIMPRNNPFSWTQK</sequence>
<dbReference type="Gene3D" id="1.10.10.10">
    <property type="entry name" value="Winged helix-like DNA-binding domain superfamily/Winged helix DNA-binding domain"/>
    <property type="match status" value="1"/>
</dbReference>
<dbReference type="GO" id="GO:0070390">
    <property type="term" value="C:transcription export complex 2"/>
    <property type="evidence" value="ECO:0007669"/>
    <property type="project" value="TreeGrafter"/>
</dbReference>
<dbReference type="PhylomeDB" id="A0A0G4F658"/>
<dbReference type="GO" id="GO:0003690">
    <property type="term" value="F:double-stranded DNA binding"/>
    <property type="evidence" value="ECO:0007669"/>
    <property type="project" value="InterPro"/>
</dbReference>
<dbReference type="GO" id="GO:0006368">
    <property type="term" value="P:transcription elongation by RNA polymerase II"/>
    <property type="evidence" value="ECO:0007669"/>
    <property type="project" value="TreeGrafter"/>
</dbReference>
<dbReference type="InterPro" id="IPR045114">
    <property type="entry name" value="Csn12-like"/>
</dbReference>
<proteinExistence type="predicted"/>
<dbReference type="GO" id="GO:0003723">
    <property type="term" value="F:RNA binding"/>
    <property type="evidence" value="ECO:0007669"/>
    <property type="project" value="InterPro"/>
</dbReference>
<dbReference type="AlphaFoldDB" id="A0A0G4F658"/>
<evidence type="ECO:0008006" key="3">
    <source>
        <dbReference type="Google" id="ProtNLM"/>
    </source>
</evidence>
<feature type="compositionally biased region" description="Acidic residues" evidence="1">
    <location>
        <begin position="141"/>
        <end position="150"/>
    </location>
</feature>
<gene>
    <name evidence="2" type="ORF">Cvel_15391</name>
</gene>
<dbReference type="PANTHER" id="PTHR12732">
    <property type="entry name" value="UNCHARACTERIZED PROTEASOME COMPONENT REGION PCI-CONTAINING"/>
    <property type="match status" value="1"/>
</dbReference>
<organism evidence="2">
    <name type="scientific">Chromera velia CCMP2878</name>
    <dbReference type="NCBI Taxonomy" id="1169474"/>
    <lineage>
        <taxon>Eukaryota</taxon>
        <taxon>Sar</taxon>
        <taxon>Alveolata</taxon>
        <taxon>Colpodellida</taxon>
        <taxon>Chromeraceae</taxon>
        <taxon>Chromera</taxon>
    </lineage>
</organism>
<reference evidence="2" key="1">
    <citation type="submission" date="2014-11" db="EMBL/GenBank/DDBJ databases">
        <authorList>
            <person name="Otto D Thomas"/>
            <person name="Naeem Raeece"/>
        </authorList>
    </citation>
    <scope>NUCLEOTIDE SEQUENCE</scope>
</reference>
<protein>
    <recommendedName>
        <fullName evidence="3">PCI domain-containing protein</fullName>
    </recommendedName>
</protein>
<dbReference type="VEuPathDB" id="CryptoDB:Cvel_15391"/>
<accession>A0A0G4F658</accession>
<dbReference type="InterPro" id="IPR036388">
    <property type="entry name" value="WH-like_DNA-bd_sf"/>
</dbReference>
<dbReference type="GO" id="GO:0000973">
    <property type="term" value="P:post-transcriptional tethering of RNA polymerase II gene DNA at nuclear periphery"/>
    <property type="evidence" value="ECO:0007669"/>
    <property type="project" value="TreeGrafter"/>
</dbReference>
<dbReference type="GO" id="GO:0016973">
    <property type="term" value="P:poly(A)+ mRNA export from nucleus"/>
    <property type="evidence" value="ECO:0007669"/>
    <property type="project" value="TreeGrafter"/>
</dbReference>
<evidence type="ECO:0000313" key="2">
    <source>
        <dbReference type="EMBL" id="CEM07880.1"/>
    </source>
</evidence>
<dbReference type="PANTHER" id="PTHR12732:SF0">
    <property type="entry name" value="PCI DOMAIN-CONTAINING PROTEIN 2"/>
    <property type="match status" value="1"/>
</dbReference>
<dbReference type="EMBL" id="CDMZ01000151">
    <property type="protein sequence ID" value="CEM07880.1"/>
    <property type="molecule type" value="Genomic_DNA"/>
</dbReference>
<evidence type="ECO:0000256" key="1">
    <source>
        <dbReference type="SAM" id="MobiDB-lite"/>
    </source>
</evidence>